<evidence type="ECO:0000313" key="5">
    <source>
        <dbReference type="EMBL" id="KAF7552338.1"/>
    </source>
</evidence>
<dbReference type="PANTHER" id="PTHR43976">
    <property type="entry name" value="SHORT CHAIN DEHYDROGENASE"/>
    <property type="match status" value="1"/>
</dbReference>
<dbReference type="InterPro" id="IPR036291">
    <property type="entry name" value="NAD(P)-bd_dom_sf"/>
</dbReference>
<organism evidence="5 6">
    <name type="scientific">Cylindrodendrum hubeiense</name>
    <dbReference type="NCBI Taxonomy" id="595255"/>
    <lineage>
        <taxon>Eukaryota</taxon>
        <taxon>Fungi</taxon>
        <taxon>Dikarya</taxon>
        <taxon>Ascomycota</taxon>
        <taxon>Pezizomycotina</taxon>
        <taxon>Sordariomycetes</taxon>
        <taxon>Hypocreomycetidae</taxon>
        <taxon>Hypocreales</taxon>
        <taxon>Nectriaceae</taxon>
        <taxon>Cylindrodendrum</taxon>
    </lineage>
</organism>
<dbReference type="InterPro" id="IPR020904">
    <property type="entry name" value="Sc_DH/Rdtase_CS"/>
</dbReference>
<evidence type="ECO:0000313" key="6">
    <source>
        <dbReference type="Proteomes" id="UP000722485"/>
    </source>
</evidence>
<keyword evidence="6" id="KW-1185">Reference proteome</keyword>
<name>A0A9P5HGZ2_9HYPO</name>
<dbReference type="CDD" id="cd05374">
    <property type="entry name" value="17beta-HSD-like_SDR_c"/>
    <property type="match status" value="1"/>
</dbReference>
<dbReference type="SUPFAM" id="SSF51735">
    <property type="entry name" value="NAD(P)-binding Rossmann-fold domains"/>
    <property type="match status" value="1"/>
</dbReference>
<dbReference type="PROSITE" id="PS00061">
    <property type="entry name" value="ADH_SHORT"/>
    <property type="match status" value="1"/>
</dbReference>
<dbReference type="Gene3D" id="3.40.50.720">
    <property type="entry name" value="NAD(P)-binding Rossmann-like Domain"/>
    <property type="match status" value="1"/>
</dbReference>
<proteinExistence type="inferred from homology"/>
<dbReference type="OrthoDB" id="1274115at2759"/>
<sequence>MASYSFLITGASSGLGLQLAVEALKAGHSVVATARNPTTAAQNHPEVEELGGSWFQLDVTHANTKERVAEVVREKGINVLINNGGYGILGSLEDTGEDEFAQQMDVNTFGTMRCIKGVLPHFRSLGKEGSPTIVNIGSIVCLTPFPATTAYAASKAAVEGLSEALAMEVGPLGIRVVLIDFGIFRTSFLHSFTKPKAGLGEAYVGGSVDGTVSFLENLAGKQPGNPILAAKRIVEIVDGTGLAKDITEQGYGPALRVPLGSDSFRGVTAKVEAMEEVKKLETLSCSTDFDQDATTA</sequence>
<dbReference type="PRINTS" id="PR00081">
    <property type="entry name" value="GDHRDH"/>
</dbReference>
<dbReference type="InterPro" id="IPR051911">
    <property type="entry name" value="SDR_oxidoreductase"/>
</dbReference>
<dbReference type="GO" id="GO:0016491">
    <property type="term" value="F:oxidoreductase activity"/>
    <property type="evidence" value="ECO:0007669"/>
    <property type="project" value="UniProtKB-KW"/>
</dbReference>
<dbReference type="PANTHER" id="PTHR43976:SF16">
    <property type="entry name" value="SHORT-CHAIN DEHYDROGENASE_REDUCTASE FAMILY PROTEIN"/>
    <property type="match status" value="1"/>
</dbReference>
<dbReference type="Proteomes" id="UP000722485">
    <property type="component" value="Unassembled WGS sequence"/>
</dbReference>
<keyword evidence="2" id="KW-0521">NADP</keyword>
<evidence type="ECO:0000256" key="4">
    <source>
        <dbReference type="RuleBase" id="RU000363"/>
    </source>
</evidence>
<dbReference type="InterPro" id="IPR002347">
    <property type="entry name" value="SDR_fam"/>
</dbReference>
<accession>A0A9P5HGZ2</accession>
<reference evidence="5" key="1">
    <citation type="submission" date="2020-03" db="EMBL/GenBank/DDBJ databases">
        <title>Draft Genome Sequence of Cylindrodendrum hubeiense.</title>
        <authorList>
            <person name="Buettner E."/>
            <person name="Kellner H."/>
        </authorList>
    </citation>
    <scope>NUCLEOTIDE SEQUENCE</scope>
    <source>
        <strain evidence="5">IHI 201604</strain>
    </source>
</reference>
<dbReference type="AlphaFoldDB" id="A0A9P5HGZ2"/>
<keyword evidence="3" id="KW-0560">Oxidoreductase</keyword>
<comment type="caution">
    <text evidence="5">The sequence shown here is derived from an EMBL/GenBank/DDBJ whole genome shotgun (WGS) entry which is preliminary data.</text>
</comment>
<protein>
    <submittedName>
        <fullName evidence="5">Uncharacterized protein</fullName>
    </submittedName>
</protein>
<evidence type="ECO:0000256" key="3">
    <source>
        <dbReference type="ARBA" id="ARBA00023002"/>
    </source>
</evidence>
<dbReference type="PRINTS" id="PR00080">
    <property type="entry name" value="SDRFAMILY"/>
</dbReference>
<evidence type="ECO:0000256" key="2">
    <source>
        <dbReference type="ARBA" id="ARBA00022857"/>
    </source>
</evidence>
<evidence type="ECO:0000256" key="1">
    <source>
        <dbReference type="ARBA" id="ARBA00006484"/>
    </source>
</evidence>
<dbReference type="Pfam" id="PF00106">
    <property type="entry name" value="adh_short"/>
    <property type="match status" value="1"/>
</dbReference>
<comment type="similarity">
    <text evidence="1 4">Belongs to the short-chain dehydrogenases/reductases (SDR) family.</text>
</comment>
<dbReference type="EMBL" id="JAANBB010000062">
    <property type="protein sequence ID" value="KAF7552338.1"/>
    <property type="molecule type" value="Genomic_DNA"/>
</dbReference>
<gene>
    <name evidence="5" type="ORF">G7Z17_g4412</name>
</gene>